<dbReference type="Proteomes" id="UP000034004">
    <property type="component" value="Unassembled WGS sequence"/>
</dbReference>
<dbReference type="InterPro" id="IPR053135">
    <property type="entry name" value="AKR2_Oxidoreductase"/>
</dbReference>
<dbReference type="STRING" id="1618484.UR56_C0018G0016"/>
<comment type="caution">
    <text evidence="2">The sequence shown here is derived from an EMBL/GenBank/DDBJ whole genome shotgun (WGS) entry which is preliminary data.</text>
</comment>
<dbReference type="PANTHER" id="PTHR43312">
    <property type="entry name" value="D-THREO-ALDOSE 1-DEHYDROGENASE"/>
    <property type="match status" value="1"/>
</dbReference>
<dbReference type="PANTHER" id="PTHR43312:SF1">
    <property type="entry name" value="NADP-DEPENDENT OXIDOREDUCTASE DOMAIN-CONTAINING PROTEIN"/>
    <property type="match status" value="1"/>
</dbReference>
<organism evidence="2 3">
    <name type="scientific">Candidatus Roizmanbacteria bacterium GW2011_GWC2_34_23</name>
    <dbReference type="NCBI Taxonomy" id="1618484"/>
    <lineage>
        <taxon>Bacteria</taxon>
        <taxon>Candidatus Roizmaniibacteriota</taxon>
    </lineage>
</organism>
<name>A0A0G0E0N7_9BACT</name>
<accession>A0A0G0E0N7</accession>
<dbReference type="InterPro" id="IPR023210">
    <property type="entry name" value="NADP_OxRdtase_dom"/>
</dbReference>
<dbReference type="Pfam" id="PF00248">
    <property type="entry name" value="Aldo_ket_red"/>
    <property type="match status" value="1"/>
</dbReference>
<dbReference type="AlphaFoldDB" id="A0A0G0E0N7"/>
<sequence>MLITNSNIKIYNLFMEYTILGKTNLRISRIGFGGWGIGGGAPVLRWKDMWKADDKLSKQSLLNAYENGINFFDTALIYADGHSERLIRNTLGNTNIIIATKVPPLDGHWPAKNKDMNKVFPIDYIIKKARESYENLGKKTIDLLQLHVWMDDWFESKNWREAFAILKKEGIIKFVGISINDHDPDSALKIVGSGEIDTIQVIYNIFDQSPQDKLLPLARKNNIGIIARVPLDEGSLSGTFTHKTTFNDWRKDYFTSDRLKITIDKVSGIKNKLVNEKRTMSQIALKFCLLKNGADVVIVGMRNSNHVTENVKSVDVSFTKEELDYLVKQRWIRNFYPEDV</sequence>
<dbReference type="Gene3D" id="3.20.20.100">
    <property type="entry name" value="NADP-dependent oxidoreductase domain"/>
    <property type="match status" value="1"/>
</dbReference>
<protein>
    <submittedName>
        <fullName evidence="2">Aldo/keto reductase</fullName>
    </submittedName>
</protein>
<feature type="domain" description="NADP-dependent oxidoreductase" evidence="1">
    <location>
        <begin position="29"/>
        <end position="326"/>
    </location>
</feature>
<reference evidence="2 3" key="1">
    <citation type="journal article" date="2015" name="Nature">
        <title>rRNA introns, odd ribosomes, and small enigmatic genomes across a large radiation of phyla.</title>
        <authorList>
            <person name="Brown C.T."/>
            <person name="Hug L.A."/>
            <person name="Thomas B.C."/>
            <person name="Sharon I."/>
            <person name="Castelle C.J."/>
            <person name="Singh A."/>
            <person name="Wilkins M.J."/>
            <person name="Williams K.H."/>
            <person name="Banfield J.F."/>
        </authorList>
    </citation>
    <scope>NUCLEOTIDE SEQUENCE [LARGE SCALE GENOMIC DNA]</scope>
</reference>
<evidence type="ECO:0000313" key="2">
    <source>
        <dbReference type="EMBL" id="KKP60917.1"/>
    </source>
</evidence>
<evidence type="ECO:0000313" key="3">
    <source>
        <dbReference type="Proteomes" id="UP000034004"/>
    </source>
</evidence>
<evidence type="ECO:0000259" key="1">
    <source>
        <dbReference type="Pfam" id="PF00248"/>
    </source>
</evidence>
<dbReference type="CDD" id="cd19086">
    <property type="entry name" value="AKR_AKR11C1"/>
    <property type="match status" value="1"/>
</dbReference>
<dbReference type="SUPFAM" id="SSF51430">
    <property type="entry name" value="NAD(P)-linked oxidoreductase"/>
    <property type="match status" value="1"/>
</dbReference>
<dbReference type="EMBL" id="LBPR01000018">
    <property type="protein sequence ID" value="KKP60917.1"/>
    <property type="molecule type" value="Genomic_DNA"/>
</dbReference>
<gene>
    <name evidence="2" type="ORF">UR56_C0018G0016</name>
</gene>
<proteinExistence type="predicted"/>
<dbReference type="InterPro" id="IPR036812">
    <property type="entry name" value="NAD(P)_OxRdtase_dom_sf"/>
</dbReference>